<evidence type="ECO:0000313" key="9">
    <source>
        <dbReference type="EMBL" id="KAL0468094.1"/>
    </source>
</evidence>
<sequence>MAQPLCFFIPDHIFTPTTNGNSVANKVEEPKKSNLQANASYRVANSWRKEVSENEDLRLFAVSNELVIESFDEIQTQKVQEPVEEAYTPTKAVRDGYENKLSETIRIPRDDLKFPASVPIEQSRSVFDLQFCKQPWNFPGVLMRSEGEPALERQGDPAVNQCYDHMGIVRDFYREVFGNHAILGEGIPLVGIVHYDLYFPNAWWHERDEKDEGSVPGLIFGDGWDTDPWKNNQPTRWYGGCFGNFVGSLEIVAHEMTHGMVHSLLKLETTEESGSLHEHLADVFGMMCEQWHKNQTVDDADWLVGEDLIAEQFKDLQGFALRSVRAPGTAYKIEDLGIKDSQVDHMSNIMEDKRDVRSIYVNMGIMNKAFYLVAKAMGKGSKSWEKPGKIWYAALLKLRGLGSSKCGIAGWATITVKAAKNLSKEKMPTIEQDDVQAVIDAWKEVGVLK</sequence>
<keyword evidence="5" id="KW-0862">Zinc</keyword>
<name>A0ABR3D645_NEUIN</name>
<accession>A0ABR3D645</accession>
<feature type="domain" description="Peptidase M4 C-terminal" evidence="8">
    <location>
        <begin position="267"/>
        <end position="447"/>
    </location>
</feature>
<organism evidence="9 10">
    <name type="scientific">Neurospora intermedia</name>
    <dbReference type="NCBI Taxonomy" id="5142"/>
    <lineage>
        <taxon>Eukaryota</taxon>
        <taxon>Fungi</taxon>
        <taxon>Dikarya</taxon>
        <taxon>Ascomycota</taxon>
        <taxon>Pezizomycotina</taxon>
        <taxon>Sordariomycetes</taxon>
        <taxon>Sordariomycetidae</taxon>
        <taxon>Sordariales</taxon>
        <taxon>Sordariaceae</taxon>
        <taxon>Neurospora</taxon>
    </lineage>
</organism>
<evidence type="ECO:0000256" key="1">
    <source>
        <dbReference type="ARBA" id="ARBA00009388"/>
    </source>
</evidence>
<dbReference type="SUPFAM" id="SSF55486">
    <property type="entry name" value="Metalloproteases ('zincins'), catalytic domain"/>
    <property type="match status" value="1"/>
</dbReference>
<dbReference type="Pfam" id="PF02868">
    <property type="entry name" value="Peptidase_M4_C"/>
    <property type="match status" value="1"/>
</dbReference>
<evidence type="ECO:0000256" key="2">
    <source>
        <dbReference type="ARBA" id="ARBA00022670"/>
    </source>
</evidence>
<dbReference type="CDD" id="cd09597">
    <property type="entry name" value="M4_TLP"/>
    <property type="match status" value="1"/>
</dbReference>
<evidence type="ECO:0000259" key="7">
    <source>
        <dbReference type="Pfam" id="PF01447"/>
    </source>
</evidence>
<dbReference type="InterPro" id="IPR013856">
    <property type="entry name" value="Peptidase_M4_domain"/>
</dbReference>
<keyword evidence="10" id="KW-1185">Reference proteome</keyword>
<evidence type="ECO:0000256" key="4">
    <source>
        <dbReference type="ARBA" id="ARBA00022801"/>
    </source>
</evidence>
<dbReference type="Gene3D" id="3.10.170.10">
    <property type="match status" value="1"/>
</dbReference>
<comment type="similarity">
    <text evidence="1">Belongs to the peptidase M4 family.</text>
</comment>
<dbReference type="Proteomes" id="UP001451303">
    <property type="component" value="Unassembled WGS sequence"/>
</dbReference>
<dbReference type="InterPro" id="IPR027268">
    <property type="entry name" value="Peptidase_M4/M1_CTD_sf"/>
</dbReference>
<protein>
    <submittedName>
        <fullName evidence="9">Peptidase M4</fullName>
    </submittedName>
</protein>
<dbReference type="InterPro" id="IPR052759">
    <property type="entry name" value="Metalloprotease_M4"/>
</dbReference>
<comment type="caution">
    <text evidence="9">The sequence shown here is derived from an EMBL/GenBank/DDBJ whole genome shotgun (WGS) entry which is preliminary data.</text>
</comment>
<proteinExistence type="inferred from homology"/>
<evidence type="ECO:0000256" key="6">
    <source>
        <dbReference type="ARBA" id="ARBA00023049"/>
    </source>
</evidence>
<dbReference type="PANTHER" id="PTHR43579:SF1">
    <property type="entry name" value="NEUTRAL METALLOPROTEINASE"/>
    <property type="match status" value="1"/>
</dbReference>
<keyword evidence="6" id="KW-0482">Metalloprotease</keyword>
<dbReference type="PANTHER" id="PTHR43579">
    <property type="match status" value="1"/>
</dbReference>
<evidence type="ECO:0000313" key="10">
    <source>
        <dbReference type="Proteomes" id="UP001451303"/>
    </source>
</evidence>
<dbReference type="Gene3D" id="1.10.390.10">
    <property type="entry name" value="Neutral Protease Domain 2"/>
    <property type="match status" value="1"/>
</dbReference>
<dbReference type="EMBL" id="JAVLET010000008">
    <property type="protein sequence ID" value="KAL0468094.1"/>
    <property type="molecule type" value="Genomic_DNA"/>
</dbReference>
<feature type="domain" description="Peptidase M4" evidence="7">
    <location>
        <begin position="165"/>
        <end position="261"/>
    </location>
</feature>
<evidence type="ECO:0000256" key="3">
    <source>
        <dbReference type="ARBA" id="ARBA00022723"/>
    </source>
</evidence>
<dbReference type="InterPro" id="IPR001570">
    <property type="entry name" value="Peptidase_M4_C_domain"/>
</dbReference>
<keyword evidence="2" id="KW-0645">Protease</keyword>
<dbReference type="InterPro" id="IPR023612">
    <property type="entry name" value="Peptidase_M4"/>
</dbReference>
<keyword evidence="3" id="KW-0479">Metal-binding</keyword>
<dbReference type="Pfam" id="PF01447">
    <property type="entry name" value="Peptidase_M4"/>
    <property type="match status" value="1"/>
</dbReference>
<keyword evidence="4" id="KW-0378">Hydrolase</keyword>
<dbReference type="PRINTS" id="PR00730">
    <property type="entry name" value="THERMOLYSIN"/>
</dbReference>
<evidence type="ECO:0000256" key="5">
    <source>
        <dbReference type="ARBA" id="ARBA00022833"/>
    </source>
</evidence>
<gene>
    <name evidence="9" type="ORF">QR685DRAFT_447890</name>
</gene>
<evidence type="ECO:0000259" key="8">
    <source>
        <dbReference type="Pfam" id="PF02868"/>
    </source>
</evidence>
<reference evidence="9 10" key="1">
    <citation type="submission" date="2023-09" db="EMBL/GenBank/DDBJ databases">
        <title>Multi-omics analysis of a traditional fermented food reveals byproduct-associated fungal strains for waste-to-food upcycling.</title>
        <authorList>
            <consortium name="Lawrence Berkeley National Laboratory"/>
            <person name="Rekdal V.M."/>
            <person name="Villalobos-Escobedo J.M."/>
            <person name="Rodriguez-Valeron N."/>
            <person name="Garcia M.O."/>
            <person name="Vasquez D.P."/>
            <person name="Damayanti I."/>
            <person name="Sorensen P.M."/>
            <person name="Baidoo E.E."/>
            <person name="De Carvalho A.C."/>
            <person name="Riley R."/>
            <person name="Lipzen A."/>
            <person name="He G."/>
            <person name="Yan M."/>
            <person name="Haridas S."/>
            <person name="Daum C."/>
            <person name="Yoshinaga Y."/>
            <person name="Ng V."/>
            <person name="Grigoriev I.V."/>
            <person name="Munk R."/>
            <person name="Nuraida L."/>
            <person name="Wijaya C.H."/>
            <person name="Morales P.-C."/>
            <person name="Keasling J.D."/>
        </authorList>
    </citation>
    <scope>NUCLEOTIDE SEQUENCE [LARGE SCALE GENOMIC DNA]</scope>
    <source>
        <strain evidence="9 10">FGSC 2613</strain>
    </source>
</reference>